<dbReference type="Proteomes" id="UP000557344">
    <property type="component" value="Unassembled WGS sequence"/>
</dbReference>
<dbReference type="InterPro" id="IPR003660">
    <property type="entry name" value="HAMP_dom"/>
</dbReference>
<dbReference type="Gene3D" id="1.20.120.1530">
    <property type="match status" value="1"/>
</dbReference>
<dbReference type="PROSITE" id="PS50885">
    <property type="entry name" value="HAMP"/>
    <property type="match status" value="1"/>
</dbReference>
<protein>
    <recommendedName>
        <fullName evidence="2">HAMP domain-containing protein</fullName>
    </recommendedName>
</protein>
<gene>
    <name evidence="3" type="ORF">GGE46_003737</name>
    <name evidence="4" type="ORF">GGE57_004008</name>
</gene>
<evidence type="ECO:0000313" key="6">
    <source>
        <dbReference type="Proteomes" id="UP000557344"/>
    </source>
</evidence>
<feature type="domain" description="HAMP" evidence="2">
    <location>
        <begin position="72"/>
        <end position="124"/>
    </location>
</feature>
<sequence>MNGSGPNTTHQGRDPRDPDRAVDLEDQKARFCADIAAFADAAMNGDLTRRMNADYTDPNFRRSATMLNELMSSIGNNLADFNDAMAALAQGDLHRAMRDKHRGAFGPLQKNFNPAMATVRTVLGEQGAERFTSKASKFRRMLAAVGPSETGLWPSGDDSRPVPSPPHDLWLRLAEALNGFSR</sequence>
<dbReference type="GO" id="GO:0007165">
    <property type="term" value="P:signal transduction"/>
    <property type="evidence" value="ECO:0007669"/>
    <property type="project" value="InterPro"/>
</dbReference>
<dbReference type="AlphaFoldDB" id="A0A7W6VBE0"/>
<evidence type="ECO:0000313" key="5">
    <source>
        <dbReference type="Proteomes" id="UP000523431"/>
    </source>
</evidence>
<evidence type="ECO:0000256" key="1">
    <source>
        <dbReference type="SAM" id="MobiDB-lite"/>
    </source>
</evidence>
<name>A0A7W6VBE0_RHIET</name>
<evidence type="ECO:0000259" key="2">
    <source>
        <dbReference type="PROSITE" id="PS50885"/>
    </source>
</evidence>
<feature type="compositionally biased region" description="Polar residues" evidence="1">
    <location>
        <begin position="1"/>
        <end position="10"/>
    </location>
</feature>
<proteinExistence type="predicted"/>
<dbReference type="GO" id="GO:0016020">
    <property type="term" value="C:membrane"/>
    <property type="evidence" value="ECO:0007669"/>
    <property type="project" value="InterPro"/>
</dbReference>
<dbReference type="Proteomes" id="UP000523431">
    <property type="component" value="Unassembled WGS sequence"/>
</dbReference>
<organism evidence="3 6">
    <name type="scientific">Rhizobium etli</name>
    <dbReference type="NCBI Taxonomy" id="29449"/>
    <lineage>
        <taxon>Bacteria</taxon>
        <taxon>Pseudomonadati</taxon>
        <taxon>Pseudomonadota</taxon>
        <taxon>Alphaproteobacteria</taxon>
        <taxon>Hyphomicrobiales</taxon>
        <taxon>Rhizobiaceae</taxon>
        <taxon>Rhizobium/Agrobacterium group</taxon>
        <taxon>Rhizobium</taxon>
    </lineage>
</organism>
<comment type="caution">
    <text evidence="3">The sequence shown here is derived from an EMBL/GenBank/DDBJ whole genome shotgun (WGS) entry which is preliminary data.</text>
</comment>
<reference evidence="5 6" key="1">
    <citation type="submission" date="2020-08" db="EMBL/GenBank/DDBJ databases">
        <title>Genomic Encyclopedia of Type Strains, Phase IV (KMG-V): Genome sequencing to study the core and pangenomes of soil and plant-associated prokaryotes.</title>
        <authorList>
            <person name="Whitman W."/>
        </authorList>
    </citation>
    <scope>NUCLEOTIDE SEQUENCE [LARGE SCALE GENOMIC DNA]</scope>
    <source>
        <strain evidence="3 6">SEMIA 471</strain>
        <strain evidence="4 5">SEMIA 489</strain>
    </source>
</reference>
<dbReference type="RefSeq" id="WP_246723332.1">
    <property type="nucleotide sequence ID" value="NZ_JACIHU010000008.1"/>
</dbReference>
<dbReference type="EMBL" id="JACIHU010000008">
    <property type="protein sequence ID" value="MBB4481141.1"/>
    <property type="molecule type" value="Genomic_DNA"/>
</dbReference>
<feature type="region of interest" description="Disordered" evidence="1">
    <location>
        <begin position="1"/>
        <end position="20"/>
    </location>
</feature>
<dbReference type="EMBL" id="JACIID010000008">
    <property type="protein sequence ID" value="MBB4537244.1"/>
    <property type="molecule type" value="Genomic_DNA"/>
</dbReference>
<evidence type="ECO:0000313" key="3">
    <source>
        <dbReference type="EMBL" id="MBB4481141.1"/>
    </source>
</evidence>
<feature type="compositionally biased region" description="Basic and acidic residues" evidence="1">
    <location>
        <begin position="11"/>
        <end position="20"/>
    </location>
</feature>
<accession>A0A7W6VBE0</accession>
<evidence type="ECO:0000313" key="4">
    <source>
        <dbReference type="EMBL" id="MBB4537244.1"/>
    </source>
</evidence>